<accession>A0A0F9IBQ2</accession>
<protein>
    <submittedName>
        <fullName evidence="1">Uncharacterized protein</fullName>
    </submittedName>
</protein>
<organism evidence="1">
    <name type="scientific">marine sediment metagenome</name>
    <dbReference type="NCBI Taxonomy" id="412755"/>
    <lineage>
        <taxon>unclassified sequences</taxon>
        <taxon>metagenomes</taxon>
        <taxon>ecological metagenomes</taxon>
    </lineage>
</organism>
<proteinExistence type="predicted"/>
<comment type="caution">
    <text evidence="1">The sequence shown here is derived from an EMBL/GenBank/DDBJ whole genome shotgun (WGS) entry which is preliminary data.</text>
</comment>
<dbReference type="EMBL" id="LAZR01012824">
    <property type="protein sequence ID" value="KKM24927.1"/>
    <property type="molecule type" value="Genomic_DNA"/>
</dbReference>
<evidence type="ECO:0000313" key="1">
    <source>
        <dbReference type="EMBL" id="KKM24927.1"/>
    </source>
</evidence>
<dbReference type="AlphaFoldDB" id="A0A0F9IBQ2"/>
<name>A0A0F9IBQ2_9ZZZZ</name>
<gene>
    <name evidence="1" type="ORF">LCGC14_1600210</name>
</gene>
<reference evidence="1" key="1">
    <citation type="journal article" date="2015" name="Nature">
        <title>Complex archaea that bridge the gap between prokaryotes and eukaryotes.</title>
        <authorList>
            <person name="Spang A."/>
            <person name="Saw J.H."/>
            <person name="Jorgensen S.L."/>
            <person name="Zaremba-Niedzwiedzka K."/>
            <person name="Martijn J."/>
            <person name="Lind A.E."/>
            <person name="van Eijk R."/>
            <person name="Schleper C."/>
            <person name="Guy L."/>
            <person name="Ettema T.J."/>
        </authorList>
    </citation>
    <scope>NUCLEOTIDE SEQUENCE</scope>
</reference>
<sequence length="40" mass="5005">MKDGDRLLRFMRSAQYYMTVCVPYIRDGIYWLEWIEENKN</sequence>